<evidence type="ECO:0000313" key="2">
    <source>
        <dbReference type="EMBL" id="CAL4891372.1"/>
    </source>
</evidence>
<evidence type="ECO:0000313" key="3">
    <source>
        <dbReference type="Proteomes" id="UP001497457"/>
    </source>
</evidence>
<dbReference type="InterPro" id="IPR036047">
    <property type="entry name" value="F-box-like_dom_sf"/>
</dbReference>
<dbReference type="SMART" id="SM00256">
    <property type="entry name" value="FBOX"/>
    <property type="match status" value="1"/>
</dbReference>
<accession>A0ABC8VIE4</accession>
<protein>
    <recommendedName>
        <fullName evidence="1">F-box domain-containing protein</fullName>
    </recommendedName>
</protein>
<sequence>MDVMSDDALGLVLERVDSHISLIRAAAVCRRWRHAIADAGFLRRYRSLHAPTVAGYYHNGARTDDGPVFVPSSPSVVDARHFSLDFLPGGAGPWTVCDSRGSLLLMFRKGTDCTGDHAFRFPNTLVCDPLTRSYTMVPPLADFDSSCYFWANFLIDGDIDIAGGCIGMFNFRVLCMFSRSGVMHVAVFTLSSSWSDKNIGHIEPMLQYPDFLGHAGGSHYMYVDGNILIKLDGSTGDFTSSVLPAIEDWDQRSDCFVAEGRDGKPRICTMFNSTMNMFARLDGGEWALEKSVLLSEATTGLPGYHPSFFSRGQYILAWGTGFVTLYPYFTADWQYSINLETMEAELAKGDMGQMVYCCEVPWPPALHACLDR</sequence>
<proteinExistence type="predicted"/>
<reference evidence="2 3" key="2">
    <citation type="submission" date="2024-10" db="EMBL/GenBank/DDBJ databases">
        <authorList>
            <person name="Ryan C."/>
        </authorList>
    </citation>
    <scope>NUCLEOTIDE SEQUENCE [LARGE SCALE GENOMIC DNA]</scope>
</reference>
<evidence type="ECO:0000259" key="1">
    <source>
        <dbReference type="SMART" id="SM00256"/>
    </source>
</evidence>
<feature type="domain" description="F-box" evidence="1">
    <location>
        <begin position="4"/>
        <end position="45"/>
    </location>
</feature>
<dbReference type="EMBL" id="OZ075120">
    <property type="protein sequence ID" value="CAL4891372.1"/>
    <property type="molecule type" value="Genomic_DNA"/>
</dbReference>
<dbReference type="InterPro" id="IPR001810">
    <property type="entry name" value="F-box_dom"/>
</dbReference>
<dbReference type="AlphaFoldDB" id="A0ABC8VIE4"/>
<reference evidence="3" key="1">
    <citation type="submission" date="2024-06" db="EMBL/GenBank/DDBJ databases">
        <authorList>
            <person name="Ryan C."/>
        </authorList>
    </citation>
    <scope>NUCLEOTIDE SEQUENCE [LARGE SCALE GENOMIC DNA]</scope>
</reference>
<keyword evidence="3" id="KW-1185">Reference proteome</keyword>
<gene>
    <name evidence="2" type="ORF">URODEC1_LOCUS3763</name>
</gene>
<name>A0ABC8VIE4_9POAL</name>
<dbReference type="Proteomes" id="UP001497457">
    <property type="component" value="Chromosome 10rd"/>
</dbReference>
<dbReference type="SUPFAM" id="SSF81383">
    <property type="entry name" value="F-box domain"/>
    <property type="match status" value="1"/>
</dbReference>
<organism evidence="2 3">
    <name type="scientific">Urochloa decumbens</name>
    <dbReference type="NCBI Taxonomy" id="240449"/>
    <lineage>
        <taxon>Eukaryota</taxon>
        <taxon>Viridiplantae</taxon>
        <taxon>Streptophyta</taxon>
        <taxon>Embryophyta</taxon>
        <taxon>Tracheophyta</taxon>
        <taxon>Spermatophyta</taxon>
        <taxon>Magnoliopsida</taxon>
        <taxon>Liliopsida</taxon>
        <taxon>Poales</taxon>
        <taxon>Poaceae</taxon>
        <taxon>PACMAD clade</taxon>
        <taxon>Panicoideae</taxon>
        <taxon>Panicodae</taxon>
        <taxon>Paniceae</taxon>
        <taxon>Melinidinae</taxon>
        <taxon>Urochloa</taxon>
    </lineage>
</organism>
<dbReference type="PANTHER" id="PTHR33207">
    <property type="entry name" value="F-BOX DOMAIN CONTAINING PROTEIN-RELATED"/>
    <property type="match status" value="1"/>
</dbReference>